<feature type="DNA-binding region" description="H-T-H motif" evidence="4">
    <location>
        <begin position="39"/>
        <end position="58"/>
    </location>
</feature>
<dbReference type="EMBL" id="PPTF01000022">
    <property type="protein sequence ID" value="POA99343.1"/>
    <property type="molecule type" value="Genomic_DNA"/>
</dbReference>
<dbReference type="RefSeq" id="WP_103318746.1">
    <property type="nucleotide sequence ID" value="NZ_PPTF01000022.1"/>
</dbReference>
<dbReference type="Gene3D" id="1.10.357.10">
    <property type="entry name" value="Tetracycline Repressor, domain 2"/>
    <property type="match status" value="1"/>
</dbReference>
<evidence type="ECO:0000256" key="1">
    <source>
        <dbReference type="ARBA" id="ARBA00023015"/>
    </source>
</evidence>
<dbReference type="PRINTS" id="PR00455">
    <property type="entry name" value="HTHTETR"/>
</dbReference>
<dbReference type="InterPro" id="IPR050109">
    <property type="entry name" value="HTH-type_TetR-like_transc_reg"/>
</dbReference>
<dbReference type="PROSITE" id="PS50977">
    <property type="entry name" value="HTH_TETR_2"/>
    <property type="match status" value="1"/>
</dbReference>
<protein>
    <submittedName>
        <fullName evidence="6">TetR family transcriptional regulator</fullName>
    </submittedName>
</protein>
<dbReference type="Gene3D" id="1.10.10.60">
    <property type="entry name" value="Homeodomain-like"/>
    <property type="match status" value="1"/>
</dbReference>
<evidence type="ECO:0000256" key="4">
    <source>
        <dbReference type="PROSITE-ProRule" id="PRU00335"/>
    </source>
</evidence>
<organism evidence="6 7">
    <name type="scientific">Chromobacterium sinusclupearum</name>
    <dbReference type="NCBI Taxonomy" id="2077146"/>
    <lineage>
        <taxon>Bacteria</taxon>
        <taxon>Pseudomonadati</taxon>
        <taxon>Pseudomonadota</taxon>
        <taxon>Betaproteobacteria</taxon>
        <taxon>Neisseriales</taxon>
        <taxon>Chromobacteriaceae</taxon>
        <taxon>Chromobacterium</taxon>
    </lineage>
</organism>
<dbReference type="SUPFAM" id="SSF48498">
    <property type="entry name" value="Tetracyclin repressor-like, C-terminal domain"/>
    <property type="match status" value="1"/>
</dbReference>
<dbReference type="Pfam" id="PF00440">
    <property type="entry name" value="TetR_N"/>
    <property type="match status" value="1"/>
</dbReference>
<dbReference type="GO" id="GO:0000976">
    <property type="term" value="F:transcription cis-regulatory region binding"/>
    <property type="evidence" value="ECO:0007669"/>
    <property type="project" value="TreeGrafter"/>
</dbReference>
<dbReference type="InterPro" id="IPR011075">
    <property type="entry name" value="TetR_C"/>
</dbReference>
<dbReference type="InterPro" id="IPR001647">
    <property type="entry name" value="HTH_TetR"/>
</dbReference>
<reference evidence="6 7" key="1">
    <citation type="submission" date="2018-01" db="EMBL/GenBank/DDBJ databases">
        <title>Genomic Sequence of Chromobacterium MWU13-2610 from wild cranberry bogs within the Cape Cod National Seashore.</title>
        <authorList>
            <person name="O'Hara-Hanley K."/>
            <person name="Soby S."/>
            <person name="Harrison A."/>
        </authorList>
    </citation>
    <scope>NUCLEOTIDE SEQUENCE [LARGE SCALE GENOMIC DNA]</scope>
    <source>
        <strain evidence="6 7">MWU13-2610</strain>
    </source>
</reference>
<keyword evidence="1" id="KW-0805">Transcription regulation</keyword>
<dbReference type="PANTHER" id="PTHR30055">
    <property type="entry name" value="HTH-TYPE TRANSCRIPTIONAL REGULATOR RUTR"/>
    <property type="match status" value="1"/>
</dbReference>
<feature type="domain" description="HTH tetR-type" evidence="5">
    <location>
        <begin position="16"/>
        <end position="76"/>
    </location>
</feature>
<dbReference type="PANTHER" id="PTHR30055:SF148">
    <property type="entry name" value="TETR-FAMILY TRANSCRIPTIONAL REGULATOR"/>
    <property type="match status" value="1"/>
</dbReference>
<evidence type="ECO:0000256" key="3">
    <source>
        <dbReference type="ARBA" id="ARBA00023163"/>
    </source>
</evidence>
<dbReference type="AlphaFoldDB" id="A0A2K4MQJ7"/>
<evidence type="ECO:0000256" key="2">
    <source>
        <dbReference type="ARBA" id="ARBA00023125"/>
    </source>
</evidence>
<dbReference type="SUPFAM" id="SSF46689">
    <property type="entry name" value="Homeodomain-like"/>
    <property type="match status" value="1"/>
</dbReference>
<accession>A0A2K4MQJ7</accession>
<keyword evidence="7" id="KW-1185">Reference proteome</keyword>
<evidence type="ECO:0000313" key="7">
    <source>
        <dbReference type="Proteomes" id="UP000236416"/>
    </source>
</evidence>
<sequence>MPQNRTRSSTGATRNPQTHQAILASTIEILKEAGYCGVSIESVARRAGASKPTIYRWWPNKAALIAEVYECESEQVRQFPALGSLRDDLSFLLHNLWRVWRSTICGEAFRSVIAEAQLDPHTLAKMKNEFMVRRRDMPRQLLESAMRRGELAEGVDQELLLDMIFGFCWYRLLTEQLSAERDIDAFIDLLLSGAAAR</sequence>
<evidence type="ECO:0000259" key="5">
    <source>
        <dbReference type="PROSITE" id="PS50977"/>
    </source>
</evidence>
<dbReference type="Pfam" id="PF16859">
    <property type="entry name" value="TetR_C_11"/>
    <property type="match status" value="1"/>
</dbReference>
<dbReference type="Proteomes" id="UP000236416">
    <property type="component" value="Unassembled WGS sequence"/>
</dbReference>
<keyword evidence="3" id="KW-0804">Transcription</keyword>
<name>A0A2K4MQJ7_9NEIS</name>
<proteinExistence type="predicted"/>
<dbReference type="InterPro" id="IPR036271">
    <property type="entry name" value="Tet_transcr_reg_TetR-rel_C_sf"/>
</dbReference>
<keyword evidence="2 4" id="KW-0238">DNA-binding</keyword>
<dbReference type="GO" id="GO:0003700">
    <property type="term" value="F:DNA-binding transcription factor activity"/>
    <property type="evidence" value="ECO:0007669"/>
    <property type="project" value="TreeGrafter"/>
</dbReference>
<dbReference type="InterPro" id="IPR009057">
    <property type="entry name" value="Homeodomain-like_sf"/>
</dbReference>
<gene>
    <name evidence="6" type="ORF">C2134_07140</name>
</gene>
<comment type="caution">
    <text evidence="6">The sequence shown here is derived from an EMBL/GenBank/DDBJ whole genome shotgun (WGS) entry which is preliminary data.</text>
</comment>
<evidence type="ECO:0000313" key="6">
    <source>
        <dbReference type="EMBL" id="POA99343.1"/>
    </source>
</evidence>